<accession>A0A8S2GAG2</accession>
<evidence type="ECO:0000313" key="1">
    <source>
        <dbReference type="EMBL" id="CAF1668807.1"/>
    </source>
</evidence>
<comment type="caution">
    <text evidence="1">The sequence shown here is derived from an EMBL/GenBank/DDBJ whole genome shotgun (WGS) entry which is preliminary data.</text>
</comment>
<evidence type="ECO:0000313" key="3">
    <source>
        <dbReference type="Proteomes" id="UP000677228"/>
    </source>
</evidence>
<reference evidence="1" key="1">
    <citation type="submission" date="2021-02" db="EMBL/GenBank/DDBJ databases">
        <authorList>
            <person name="Nowell W R."/>
        </authorList>
    </citation>
    <scope>NUCLEOTIDE SEQUENCE</scope>
</reference>
<evidence type="ECO:0000313" key="2">
    <source>
        <dbReference type="EMBL" id="CAF4538680.1"/>
    </source>
</evidence>
<feature type="non-terminal residue" evidence="1">
    <location>
        <position position="1"/>
    </location>
</feature>
<dbReference type="Proteomes" id="UP000677228">
    <property type="component" value="Unassembled WGS sequence"/>
</dbReference>
<dbReference type="EMBL" id="CAJOBA010106331">
    <property type="protein sequence ID" value="CAF4538680.1"/>
    <property type="molecule type" value="Genomic_DNA"/>
</dbReference>
<protein>
    <submittedName>
        <fullName evidence="1">Uncharacterized protein</fullName>
    </submittedName>
</protein>
<dbReference type="EMBL" id="CAJNOK010073490">
    <property type="protein sequence ID" value="CAF1668807.1"/>
    <property type="molecule type" value="Genomic_DNA"/>
</dbReference>
<gene>
    <name evidence="1" type="ORF">OVA965_LOCUS45617</name>
    <name evidence="2" type="ORF">TMI583_LOCUS49279</name>
</gene>
<sequence>MNHCKTYYKQLCTIFKNILCNGNANNRQLAKLSVSLTILLGNYVHPQLILNELIDNDLFDSYTFRIQLEMLAIVTATLLKYRHHKYDQLFLICKRFIPLLVTNRRELRHGTI</sequence>
<name>A0A8S2GAG2_9BILA</name>
<dbReference type="AlphaFoldDB" id="A0A8S2GAG2"/>
<organism evidence="1 3">
    <name type="scientific">Didymodactylos carnosus</name>
    <dbReference type="NCBI Taxonomy" id="1234261"/>
    <lineage>
        <taxon>Eukaryota</taxon>
        <taxon>Metazoa</taxon>
        <taxon>Spiralia</taxon>
        <taxon>Gnathifera</taxon>
        <taxon>Rotifera</taxon>
        <taxon>Eurotatoria</taxon>
        <taxon>Bdelloidea</taxon>
        <taxon>Philodinida</taxon>
        <taxon>Philodinidae</taxon>
        <taxon>Didymodactylos</taxon>
    </lineage>
</organism>
<dbReference type="Proteomes" id="UP000682733">
    <property type="component" value="Unassembled WGS sequence"/>
</dbReference>
<feature type="non-terminal residue" evidence="1">
    <location>
        <position position="112"/>
    </location>
</feature>
<proteinExistence type="predicted"/>